<name>A0A3E0WWW4_9GAMM</name>
<feature type="domain" description="PrcB C-terminal" evidence="1">
    <location>
        <begin position="89"/>
        <end position="145"/>
    </location>
</feature>
<protein>
    <recommendedName>
        <fullName evidence="1">PrcB C-terminal domain-containing protein</fullName>
    </recommendedName>
</protein>
<dbReference type="Proteomes" id="UP000256763">
    <property type="component" value="Unassembled WGS sequence"/>
</dbReference>
<gene>
    <name evidence="2" type="ORF">CAL65_09470</name>
</gene>
<organism evidence="2 3">
    <name type="scientific">Alkalilimnicola ehrlichii</name>
    <dbReference type="NCBI Taxonomy" id="351052"/>
    <lineage>
        <taxon>Bacteria</taxon>
        <taxon>Pseudomonadati</taxon>
        <taxon>Pseudomonadota</taxon>
        <taxon>Gammaproteobacteria</taxon>
        <taxon>Chromatiales</taxon>
        <taxon>Ectothiorhodospiraceae</taxon>
        <taxon>Alkalilimnicola</taxon>
    </lineage>
</organism>
<evidence type="ECO:0000313" key="2">
    <source>
        <dbReference type="EMBL" id="RFA37494.1"/>
    </source>
</evidence>
<proteinExistence type="predicted"/>
<dbReference type="OrthoDB" id="7063364at2"/>
<sequence>MKKLVAGLSLGLLAACGGTVEEERQDERLSVSQLYLGSLCGGEQHDPRVRYLDREEAWQQVVEAAGKHEVGGEAAEPPQIDFNDTAVLWVEMGEKRTGGYWVELGADTMTVVDGVAEVRVNWHTPEPDAMLTQAITSPCLAVAVPQGDYETVRVVDLEGQIRAEVDL</sequence>
<dbReference type="RefSeq" id="WP_116301829.1">
    <property type="nucleotide sequence ID" value="NZ_NFZV01000006.1"/>
</dbReference>
<dbReference type="AlphaFoldDB" id="A0A3E0WWW4"/>
<reference evidence="3" key="1">
    <citation type="submission" date="2017-05" db="EMBL/GenBank/DDBJ databases">
        <authorList>
            <person name="Sharma S."/>
            <person name="Sidhu C."/>
            <person name="Pinnaka A.K."/>
        </authorList>
    </citation>
    <scope>NUCLEOTIDE SEQUENCE [LARGE SCALE GENOMIC DNA]</scope>
    <source>
        <strain evidence="3">AK93</strain>
    </source>
</reference>
<evidence type="ECO:0000259" key="1">
    <source>
        <dbReference type="Pfam" id="PF14343"/>
    </source>
</evidence>
<accession>A0A3E0WWW4</accession>
<dbReference type="EMBL" id="NFZW01000007">
    <property type="protein sequence ID" value="RFA37494.1"/>
    <property type="molecule type" value="Genomic_DNA"/>
</dbReference>
<comment type="caution">
    <text evidence="2">The sequence shown here is derived from an EMBL/GenBank/DDBJ whole genome shotgun (WGS) entry which is preliminary data.</text>
</comment>
<dbReference type="PROSITE" id="PS51257">
    <property type="entry name" value="PROKAR_LIPOPROTEIN"/>
    <property type="match status" value="1"/>
</dbReference>
<dbReference type="Pfam" id="PF14343">
    <property type="entry name" value="PrcB_C"/>
    <property type="match status" value="1"/>
</dbReference>
<dbReference type="InterPro" id="IPR025748">
    <property type="entry name" value="PrcB_C_dom"/>
</dbReference>
<keyword evidence="3" id="KW-1185">Reference proteome</keyword>
<evidence type="ECO:0000313" key="3">
    <source>
        <dbReference type="Proteomes" id="UP000256763"/>
    </source>
</evidence>